<dbReference type="RefSeq" id="WP_004552764.1">
    <property type="nucleotide sequence ID" value="NC_017831.1"/>
</dbReference>
<dbReference type="AlphaFoldDB" id="A0A0H3HNV8"/>
<dbReference type="Proteomes" id="UP000010087">
    <property type="component" value="Chromosome 1"/>
</dbReference>
<dbReference type="PATRIC" id="fig|884204.3.peg.1212"/>
<dbReference type="EMBL" id="CP002833">
    <property type="protein sequence ID" value="AFI65758.1"/>
    <property type="molecule type" value="Genomic_DNA"/>
</dbReference>
<accession>A0A0H3HNV8</accession>
<name>A0A0H3HNV8_BURP2</name>
<dbReference type="KEGG" id="bpz:BP1026B_I1108"/>
<organism evidence="1 2">
    <name type="scientific">Burkholderia pseudomallei (strain 1026b)</name>
    <dbReference type="NCBI Taxonomy" id="884204"/>
    <lineage>
        <taxon>Bacteria</taxon>
        <taxon>Pseudomonadati</taxon>
        <taxon>Pseudomonadota</taxon>
        <taxon>Betaproteobacteria</taxon>
        <taxon>Burkholderiales</taxon>
        <taxon>Burkholderiaceae</taxon>
        <taxon>Burkholderia</taxon>
        <taxon>pseudomallei group</taxon>
    </lineage>
</organism>
<evidence type="ECO:0000313" key="2">
    <source>
        <dbReference type="Proteomes" id="UP000010087"/>
    </source>
</evidence>
<sequence length="68" mass="7574">MAKEPSHTSAPLVQPRATFVDTRFRTRVVVFPDGSVLRVIKGEVLASVASHIEYLDAHPDFKRLEGRA</sequence>
<proteinExistence type="predicted"/>
<evidence type="ECO:0000313" key="1">
    <source>
        <dbReference type="EMBL" id="AFI65758.1"/>
    </source>
</evidence>
<protein>
    <submittedName>
        <fullName evidence="1">Uncharacterized protein</fullName>
    </submittedName>
</protein>
<reference evidence="1 2" key="1">
    <citation type="journal article" date="2012" name="PLoS ONE">
        <title>Evolution of Burkholderia pseudomallei in recurrent melioidosis.</title>
        <authorList>
            <person name="Hayden H.S."/>
            <person name="Lim R."/>
            <person name="Brittnacher M.J."/>
            <person name="Sims E.H."/>
            <person name="Ramage E.R."/>
            <person name="Fong C."/>
            <person name="Wu Z."/>
            <person name="Crist E."/>
            <person name="Chang J."/>
            <person name="Zhou Y."/>
            <person name="Radey M."/>
            <person name="Rohmer L."/>
            <person name="Haugen E."/>
            <person name="Gillett W."/>
            <person name="Wuthiekanun V."/>
            <person name="Peacock S.J."/>
            <person name="Kaul R."/>
            <person name="Miller S.I."/>
            <person name="Manoil C."/>
            <person name="Jacobs M.A."/>
        </authorList>
    </citation>
    <scope>NUCLEOTIDE SEQUENCE [LARGE SCALE GENOMIC DNA]</scope>
    <source>
        <strain evidence="1 2">1026b</strain>
    </source>
</reference>
<gene>
    <name evidence="1" type="ordered locus">BP1026B_I1108</name>
</gene>